<reference evidence="4" key="2">
    <citation type="journal article" date="2022" name="Res Sq">
        <title>Comparative Genomics Reveals Insights into the Divergent Evolution of Astigmatic Mites and Household Pest Adaptations.</title>
        <authorList>
            <person name="Xiong Q."/>
            <person name="Wan A.T.-Y."/>
            <person name="Liu X.-Y."/>
            <person name="Fung C.S.-H."/>
            <person name="Xiao X."/>
            <person name="Malainual N."/>
            <person name="Hou J."/>
            <person name="Wang L."/>
            <person name="Wang M."/>
            <person name="Yang K."/>
            <person name="Cui Y."/>
            <person name="Leung E."/>
            <person name="Nong W."/>
            <person name="Shin S.-K."/>
            <person name="Au S."/>
            <person name="Jeong K.Y."/>
            <person name="Chew F.T."/>
            <person name="Hui J."/>
            <person name="Leung T.F."/>
            <person name="Tungtrongchitr A."/>
            <person name="Zhong N."/>
            <person name="Liu Z."/>
            <person name="Tsui S."/>
        </authorList>
    </citation>
    <scope>NUCLEOTIDE SEQUENCE</scope>
    <source>
        <strain evidence="4">Derf</strain>
        <tissue evidence="4">Whole organism</tissue>
    </source>
</reference>
<keyword evidence="1" id="KW-0227">DNA damage</keyword>
<dbReference type="InterPro" id="IPR010285">
    <property type="entry name" value="DNA_helicase_pif1-like_DEAD"/>
</dbReference>
<comment type="cofactor">
    <cofactor evidence="1">
        <name>Mg(2+)</name>
        <dbReference type="ChEBI" id="CHEBI:18420"/>
    </cofactor>
</comment>
<dbReference type="EMBL" id="ASGP02000002">
    <property type="protein sequence ID" value="KAH9522167.1"/>
    <property type="molecule type" value="Genomic_DNA"/>
</dbReference>
<sequence>MSVNCGEAEPAIPTYFQYKHNYLFVQLRSRSRFQRNAFCVLKSEYCIVIVMSIHVINIIDLLLKDLMQSQEVFGGKLIIFGGDFRQIFLV</sequence>
<dbReference type="Proteomes" id="UP000790347">
    <property type="component" value="Unassembled WGS sequence"/>
</dbReference>
<dbReference type="AlphaFoldDB" id="A0A922I625"/>
<reference evidence="4" key="1">
    <citation type="submission" date="2013-05" db="EMBL/GenBank/DDBJ databases">
        <authorList>
            <person name="Yim A.K.Y."/>
            <person name="Chan T.F."/>
            <person name="Ji K.M."/>
            <person name="Liu X.Y."/>
            <person name="Zhou J.W."/>
            <person name="Li R.Q."/>
            <person name="Yang K.Y."/>
            <person name="Li J."/>
            <person name="Li M."/>
            <person name="Law P.T.W."/>
            <person name="Wu Y.L."/>
            <person name="Cai Z.L."/>
            <person name="Qin H."/>
            <person name="Bao Y."/>
            <person name="Leung R.K.K."/>
            <person name="Ng P.K.S."/>
            <person name="Zou J."/>
            <person name="Zhong X.J."/>
            <person name="Ran P.X."/>
            <person name="Zhong N.S."/>
            <person name="Liu Z.G."/>
            <person name="Tsui S.K.W."/>
        </authorList>
    </citation>
    <scope>NUCLEOTIDE SEQUENCE</scope>
    <source>
        <strain evidence="4">Derf</strain>
        <tissue evidence="4">Whole organism</tissue>
    </source>
</reference>
<dbReference type="GO" id="GO:0000723">
    <property type="term" value="P:telomere maintenance"/>
    <property type="evidence" value="ECO:0007669"/>
    <property type="project" value="InterPro"/>
</dbReference>
<evidence type="ECO:0000313" key="4">
    <source>
        <dbReference type="EMBL" id="KAH9522167.1"/>
    </source>
</evidence>
<keyword evidence="1" id="KW-0347">Helicase</keyword>
<dbReference type="GO" id="GO:0043139">
    <property type="term" value="F:5'-3' DNA helicase activity"/>
    <property type="evidence" value="ECO:0007669"/>
    <property type="project" value="UniProtKB-EC"/>
</dbReference>
<dbReference type="GO" id="GO:0005524">
    <property type="term" value="F:ATP binding"/>
    <property type="evidence" value="ECO:0007669"/>
    <property type="project" value="UniProtKB-KW"/>
</dbReference>
<keyword evidence="2" id="KW-0472">Membrane</keyword>
<keyword evidence="1" id="KW-0233">DNA recombination</keyword>
<keyword evidence="2" id="KW-0812">Transmembrane</keyword>
<comment type="caution">
    <text evidence="4">The sequence shown here is derived from an EMBL/GenBank/DDBJ whole genome shotgun (WGS) entry which is preliminary data.</text>
</comment>
<keyword evidence="5" id="KW-1185">Reference proteome</keyword>
<protein>
    <recommendedName>
        <fullName evidence="1">ATP-dependent DNA helicase</fullName>
        <ecNumber evidence="1">5.6.2.3</ecNumber>
    </recommendedName>
</protein>
<dbReference type="EC" id="5.6.2.3" evidence="1"/>
<comment type="similarity">
    <text evidence="1">Belongs to the helicase family.</text>
</comment>
<name>A0A922I625_DERFA</name>
<evidence type="ECO:0000313" key="5">
    <source>
        <dbReference type="Proteomes" id="UP000790347"/>
    </source>
</evidence>
<organism evidence="4 5">
    <name type="scientific">Dermatophagoides farinae</name>
    <name type="common">American house dust mite</name>
    <dbReference type="NCBI Taxonomy" id="6954"/>
    <lineage>
        <taxon>Eukaryota</taxon>
        <taxon>Metazoa</taxon>
        <taxon>Ecdysozoa</taxon>
        <taxon>Arthropoda</taxon>
        <taxon>Chelicerata</taxon>
        <taxon>Arachnida</taxon>
        <taxon>Acari</taxon>
        <taxon>Acariformes</taxon>
        <taxon>Sarcoptiformes</taxon>
        <taxon>Astigmata</taxon>
        <taxon>Psoroptidia</taxon>
        <taxon>Analgoidea</taxon>
        <taxon>Pyroglyphidae</taxon>
        <taxon>Dermatophagoidinae</taxon>
        <taxon>Dermatophagoides</taxon>
    </lineage>
</organism>
<proteinExistence type="inferred from homology"/>
<gene>
    <name evidence="4" type="ORF">DERF_005766</name>
</gene>
<keyword evidence="1" id="KW-0547">Nucleotide-binding</keyword>
<feature type="domain" description="DNA helicase Pif1-like DEAD-box helicase" evidence="3">
    <location>
        <begin position="50"/>
        <end position="88"/>
    </location>
</feature>
<dbReference type="GO" id="GO:0016787">
    <property type="term" value="F:hydrolase activity"/>
    <property type="evidence" value="ECO:0007669"/>
    <property type="project" value="UniProtKB-KW"/>
</dbReference>
<keyword evidence="1" id="KW-0234">DNA repair</keyword>
<accession>A0A922I625</accession>
<evidence type="ECO:0000256" key="1">
    <source>
        <dbReference type="RuleBase" id="RU363044"/>
    </source>
</evidence>
<keyword evidence="1" id="KW-0067">ATP-binding</keyword>
<comment type="catalytic activity">
    <reaction evidence="1">
        <text>ATP + H2O = ADP + phosphate + H(+)</text>
        <dbReference type="Rhea" id="RHEA:13065"/>
        <dbReference type="ChEBI" id="CHEBI:15377"/>
        <dbReference type="ChEBI" id="CHEBI:15378"/>
        <dbReference type="ChEBI" id="CHEBI:30616"/>
        <dbReference type="ChEBI" id="CHEBI:43474"/>
        <dbReference type="ChEBI" id="CHEBI:456216"/>
        <dbReference type="EC" id="5.6.2.3"/>
    </reaction>
</comment>
<keyword evidence="2" id="KW-1133">Transmembrane helix</keyword>
<dbReference type="GO" id="GO:0006310">
    <property type="term" value="P:DNA recombination"/>
    <property type="evidence" value="ECO:0007669"/>
    <property type="project" value="UniProtKB-KW"/>
</dbReference>
<keyword evidence="1" id="KW-0378">Hydrolase</keyword>
<feature type="transmembrane region" description="Helical" evidence="2">
    <location>
        <begin position="37"/>
        <end position="59"/>
    </location>
</feature>
<evidence type="ECO:0000259" key="3">
    <source>
        <dbReference type="Pfam" id="PF05970"/>
    </source>
</evidence>
<dbReference type="Pfam" id="PF05970">
    <property type="entry name" value="PIF1"/>
    <property type="match status" value="1"/>
</dbReference>
<evidence type="ECO:0000256" key="2">
    <source>
        <dbReference type="SAM" id="Phobius"/>
    </source>
</evidence>
<dbReference type="GO" id="GO:0006281">
    <property type="term" value="P:DNA repair"/>
    <property type="evidence" value="ECO:0007669"/>
    <property type="project" value="UniProtKB-KW"/>
</dbReference>